<gene>
    <name evidence="5" type="primary">rsxB_2</name>
    <name evidence="6" type="ORF">E5259_03310</name>
    <name evidence="5" type="ORF">PMF13cell1_00993</name>
</gene>
<dbReference type="KEGG" id="bpro:PMF13cell1_00993"/>
<evidence type="ECO:0000259" key="4">
    <source>
        <dbReference type="PROSITE" id="PS51379"/>
    </source>
</evidence>
<dbReference type="InterPro" id="IPR017896">
    <property type="entry name" value="4Fe4S_Fe-S-bd"/>
</dbReference>
<sequence length="70" mass="7678">METKIKKRRKATVNENHCVACGCCVKVCRLNAIAIWRGIKAKIDSDKCVGCGKCAKECPASVITIREVIL</sequence>
<feature type="domain" description="4Fe-4S ferredoxin-type" evidence="4">
    <location>
        <begin position="39"/>
        <end position="68"/>
    </location>
</feature>
<dbReference type="Proteomes" id="UP000515789">
    <property type="component" value="Chromosome"/>
</dbReference>
<dbReference type="RefSeq" id="WP_018593235.1">
    <property type="nucleotide sequence ID" value="NZ_AP031416.1"/>
</dbReference>
<dbReference type="Pfam" id="PF14697">
    <property type="entry name" value="Fer4_21"/>
    <property type="match status" value="1"/>
</dbReference>
<accession>A0A4P6LUA3</accession>
<reference evidence="5 7" key="1">
    <citation type="submission" date="2019-01" db="EMBL/GenBank/DDBJ databases">
        <title>PMF-metabolizing Aryl O-demethylase.</title>
        <authorList>
            <person name="Kim M."/>
        </authorList>
    </citation>
    <scope>NUCLEOTIDE SEQUENCE [LARGE SCALE GENOMIC DNA]</scope>
    <source>
        <strain evidence="5 7">PMF1</strain>
    </source>
</reference>
<reference evidence="6 8" key="2">
    <citation type="submission" date="2019-04" db="EMBL/GenBank/DDBJ databases">
        <authorList>
            <person name="Schori C."/>
            <person name="Ahrens C."/>
        </authorList>
    </citation>
    <scope>NUCLEOTIDE SEQUENCE [LARGE SCALE GENOMIC DNA]</scope>
    <source>
        <strain evidence="6 8">DSM 2950</strain>
    </source>
</reference>
<dbReference type="Proteomes" id="UP000289794">
    <property type="component" value="Chromosome"/>
</dbReference>
<evidence type="ECO:0000313" key="6">
    <source>
        <dbReference type="EMBL" id="QMW76700.1"/>
    </source>
</evidence>
<evidence type="ECO:0000256" key="1">
    <source>
        <dbReference type="ARBA" id="ARBA00022723"/>
    </source>
</evidence>
<evidence type="ECO:0000313" key="7">
    <source>
        <dbReference type="Proteomes" id="UP000289794"/>
    </source>
</evidence>
<dbReference type="EMBL" id="CP039126">
    <property type="protein sequence ID" value="QMW76700.1"/>
    <property type="molecule type" value="Genomic_DNA"/>
</dbReference>
<dbReference type="PROSITE" id="PS51379">
    <property type="entry name" value="4FE4S_FER_2"/>
    <property type="match status" value="2"/>
</dbReference>
<keyword evidence="1" id="KW-0479">Metal-binding</keyword>
<protein>
    <submittedName>
        <fullName evidence="6">4Fe-4S dicluster domain-containing protein</fullName>
    </submittedName>
    <submittedName>
        <fullName evidence="5">Electron transport complex subunit RsxB</fullName>
    </submittedName>
</protein>
<evidence type="ECO:0000313" key="8">
    <source>
        <dbReference type="Proteomes" id="UP000515789"/>
    </source>
</evidence>
<dbReference type="PROSITE" id="PS00198">
    <property type="entry name" value="4FE4S_FER_1"/>
    <property type="match status" value="1"/>
</dbReference>
<dbReference type="InterPro" id="IPR017900">
    <property type="entry name" value="4Fe4S_Fe_S_CS"/>
</dbReference>
<feature type="domain" description="4Fe-4S ferredoxin-type" evidence="4">
    <location>
        <begin position="9"/>
        <end position="38"/>
    </location>
</feature>
<evidence type="ECO:0000313" key="5">
    <source>
        <dbReference type="EMBL" id="QBE95472.1"/>
    </source>
</evidence>
<dbReference type="AlphaFoldDB" id="A0A4P6LUA3"/>
<dbReference type="GeneID" id="75052607"/>
<proteinExistence type="predicted"/>
<keyword evidence="2" id="KW-0408">Iron</keyword>
<organism evidence="5 7">
    <name type="scientific">Blautia producta</name>
    <dbReference type="NCBI Taxonomy" id="33035"/>
    <lineage>
        <taxon>Bacteria</taxon>
        <taxon>Bacillati</taxon>
        <taxon>Bacillota</taxon>
        <taxon>Clostridia</taxon>
        <taxon>Lachnospirales</taxon>
        <taxon>Lachnospiraceae</taxon>
        <taxon>Blautia</taxon>
    </lineage>
</organism>
<name>A0A4P6LUA3_9FIRM</name>
<evidence type="ECO:0000256" key="2">
    <source>
        <dbReference type="ARBA" id="ARBA00023004"/>
    </source>
</evidence>
<dbReference type="GO" id="GO:0046872">
    <property type="term" value="F:metal ion binding"/>
    <property type="evidence" value="ECO:0007669"/>
    <property type="project" value="UniProtKB-KW"/>
</dbReference>
<dbReference type="GO" id="GO:0051536">
    <property type="term" value="F:iron-sulfur cluster binding"/>
    <property type="evidence" value="ECO:0007669"/>
    <property type="project" value="UniProtKB-KW"/>
</dbReference>
<dbReference type="EMBL" id="CP035945">
    <property type="protein sequence ID" value="QBE95472.1"/>
    <property type="molecule type" value="Genomic_DNA"/>
</dbReference>
<evidence type="ECO:0000256" key="3">
    <source>
        <dbReference type="ARBA" id="ARBA00023014"/>
    </source>
</evidence>
<dbReference type="SUPFAM" id="SSF54862">
    <property type="entry name" value="4Fe-4S ferredoxins"/>
    <property type="match status" value="1"/>
</dbReference>
<keyword evidence="3" id="KW-0411">Iron-sulfur</keyword>
<dbReference type="Gene3D" id="3.30.70.20">
    <property type="match status" value="2"/>
</dbReference>